<evidence type="ECO:0000313" key="3">
    <source>
        <dbReference type="Proteomes" id="UP000747542"/>
    </source>
</evidence>
<sequence>MFPGLTPSPGTDTKNSDVIQYSVIISRYNRQFRYEERDGYGQVHGRYGFHDKDGKLQVVNYSAHPDHGFTADVPH</sequence>
<dbReference type="InterPro" id="IPR000618">
    <property type="entry name" value="Insect_cuticle"/>
</dbReference>
<organism evidence="2 3">
    <name type="scientific">Homarus americanus</name>
    <name type="common">American lobster</name>
    <dbReference type="NCBI Taxonomy" id="6706"/>
    <lineage>
        <taxon>Eukaryota</taxon>
        <taxon>Metazoa</taxon>
        <taxon>Ecdysozoa</taxon>
        <taxon>Arthropoda</taxon>
        <taxon>Crustacea</taxon>
        <taxon>Multicrustacea</taxon>
        <taxon>Malacostraca</taxon>
        <taxon>Eumalacostraca</taxon>
        <taxon>Eucarida</taxon>
        <taxon>Decapoda</taxon>
        <taxon>Pleocyemata</taxon>
        <taxon>Astacidea</taxon>
        <taxon>Nephropoidea</taxon>
        <taxon>Nephropidae</taxon>
        <taxon>Homarus</taxon>
    </lineage>
</organism>
<evidence type="ECO:0000256" key="1">
    <source>
        <dbReference type="PROSITE-ProRule" id="PRU00497"/>
    </source>
</evidence>
<dbReference type="Pfam" id="PF00379">
    <property type="entry name" value="Chitin_bind_4"/>
    <property type="match status" value="1"/>
</dbReference>
<dbReference type="PROSITE" id="PS51155">
    <property type="entry name" value="CHIT_BIND_RR_2"/>
    <property type="match status" value="1"/>
</dbReference>
<dbReference type="GO" id="GO:0042302">
    <property type="term" value="F:structural constituent of cuticle"/>
    <property type="evidence" value="ECO:0007669"/>
    <property type="project" value="UniProtKB-UniRule"/>
</dbReference>
<accession>A0A8J5JQU2</accession>
<reference evidence="2" key="1">
    <citation type="journal article" date="2021" name="Sci. Adv.">
        <title>The American lobster genome reveals insights on longevity, neural, and immune adaptations.</title>
        <authorList>
            <person name="Polinski J.M."/>
            <person name="Zimin A.V."/>
            <person name="Clark K.F."/>
            <person name="Kohn A.B."/>
            <person name="Sadowski N."/>
            <person name="Timp W."/>
            <person name="Ptitsyn A."/>
            <person name="Khanna P."/>
            <person name="Romanova D.Y."/>
            <person name="Williams P."/>
            <person name="Greenwood S.J."/>
            <person name="Moroz L.L."/>
            <person name="Walt D.R."/>
            <person name="Bodnar A.G."/>
        </authorList>
    </citation>
    <scope>NUCLEOTIDE SEQUENCE</scope>
    <source>
        <strain evidence="2">GMGI-L3</strain>
    </source>
</reference>
<dbReference type="AlphaFoldDB" id="A0A8J5JQU2"/>
<proteinExistence type="predicted"/>
<dbReference type="EMBL" id="JAHLQT010037402">
    <property type="protein sequence ID" value="KAG7157554.1"/>
    <property type="molecule type" value="Genomic_DNA"/>
</dbReference>
<dbReference type="Proteomes" id="UP000747542">
    <property type="component" value="Unassembled WGS sequence"/>
</dbReference>
<keyword evidence="3" id="KW-1185">Reference proteome</keyword>
<keyword evidence="1" id="KW-0193">Cuticle</keyword>
<protein>
    <submittedName>
        <fullName evidence="2">Putative Insect cuticle protein domain-containing protein 7</fullName>
    </submittedName>
</protein>
<gene>
    <name evidence="2" type="ORF">Hamer_G019188</name>
</gene>
<comment type="caution">
    <text evidence="2">The sequence shown here is derived from an EMBL/GenBank/DDBJ whole genome shotgun (WGS) entry which is preliminary data.</text>
</comment>
<name>A0A8J5JQU2_HOMAM</name>
<evidence type="ECO:0000313" key="2">
    <source>
        <dbReference type="EMBL" id="KAG7157554.1"/>
    </source>
</evidence>